<dbReference type="RefSeq" id="WP_192763143.1">
    <property type="nucleotide sequence ID" value="NZ_JADBDZ010000001.1"/>
</dbReference>
<feature type="domain" description="DUF4132" evidence="2">
    <location>
        <begin position="820"/>
        <end position="998"/>
    </location>
</feature>
<proteinExistence type="predicted"/>
<keyword evidence="4" id="KW-1185">Reference proteome</keyword>
<dbReference type="Pfam" id="PF13569">
    <property type="entry name" value="DUF4132"/>
    <property type="match status" value="1"/>
</dbReference>
<reference evidence="3 4" key="1">
    <citation type="submission" date="2020-10" db="EMBL/GenBank/DDBJ databases">
        <title>Sequencing the genomes of 1000 actinobacteria strains.</title>
        <authorList>
            <person name="Klenk H.-P."/>
        </authorList>
    </citation>
    <scope>NUCLEOTIDE SEQUENCE [LARGE SCALE GENOMIC DNA]</scope>
    <source>
        <strain evidence="3 4">DSM 46744</strain>
    </source>
</reference>
<comment type="caution">
    <text evidence="3">The sequence shown here is derived from an EMBL/GenBank/DDBJ whole genome shotgun (WGS) entry which is preliminary data.</text>
</comment>
<protein>
    <recommendedName>
        <fullName evidence="2">DUF4132 domain-containing protein</fullName>
    </recommendedName>
</protein>
<evidence type="ECO:0000313" key="3">
    <source>
        <dbReference type="EMBL" id="MBE1537234.1"/>
    </source>
</evidence>
<evidence type="ECO:0000256" key="1">
    <source>
        <dbReference type="SAM" id="MobiDB-lite"/>
    </source>
</evidence>
<name>A0ABR9K300_9ACTN</name>
<evidence type="ECO:0000313" key="4">
    <source>
        <dbReference type="Proteomes" id="UP000627838"/>
    </source>
</evidence>
<dbReference type="InterPro" id="IPR025406">
    <property type="entry name" value="DUF4132"/>
</dbReference>
<feature type="region of interest" description="Disordered" evidence="1">
    <location>
        <begin position="816"/>
        <end position="837"/>
    </location>
</feature>
<dbReference type="EMBL" id="JADBDZ010000001">
    <property type="protein sequence ID" value="MBE1537234.1"/>
    <property type="molecule type" value="Genomic_DNA"/>
</dbReference>
<organism evidence="3 4">
    <name type="scientific">Actinomadura algeriensis</name>
    <dbReference type="NCBI Taxonomy" id="1679523"/>
    <lineage>
        <taxon>Bacteria</taxon>
        <taxon>Bacillati</taxon>
        <taxon>Actinomycetota</taxon>
        <taxon>Actinomycetes</taxon>
        <taxon>Streptosporangiales</taxon>
        <taxon>Thermomonosporaceae</taxon>
        <taxon>Actinomadura</taxon>
    </lineage>
</organism>
<dbReference type="Proteomes" id="UP000627838">
    <property type="component" value="Unassembled WGS sequence"/>
</dbReference>
<accession>A0ABR9K300</accession>
<sequence length="1095" mass="117082">MTDTTPGEDVLAIPAAWRRHLHPRRGGAPGPAVRADAAAEVPGLLDAAAGALESLLAGRHGDPSRTDAARRHLHGTPDAMGAAAVAAVTATAVQGRRQPEDVHRAFAEHWAAEHGPAFAACAVLELVRTAVIRIKGGTWRGVWLGTVRRKRLDETVPAVLPHVRARLAVAGDAEYAEAVRLLAGYRRSGAQSWLVSYLLPTERAWTGECVASGFGPPDEVYPLRICALGDAAHLEALRGTELRWALTREVLVTLLDALGTGLLPFLVRALGDRRVASRERGLVLDVIAVLPSDDAFRVLLDGIGDRHARTALVAAMKRFPVRALRLLAAAGTAEARELLETHVRTNPDTVAAALPALPDDVRAAARTLAAAPAGGMREASPDELPAFLADPPWDRPVKPVATGLAAPAALTMAWRDGERAEWLATDPGRIERPPGDDWAARAARFHATARRRDDVPLLLFGPEPVVRPLLAGCEGVWIGEYGFDWLRVLVARYETDALASVLRIVEGNPSGAALLLPFTGADVALRMAGWLSRSAKPAGAAAGWFDRHGLDAVPYLAPAALGGKAGPRRAAETALRRLADRHGADAVAEAVPEAAGELRAVLSAHPVRTGLVRRPKLPGWADPAVLPQVRLRDVEAALPPDATRVLAGLLALPVPYRTDDVRAAFAPASLAEFGWALFEKWQAAGGPAKDGWALTQLALTGGDATVGRLAPVITAWPGRNRHAMADKGVDVLVALGSDAALHAVHAVAVTAKSEGLRDGAAARFAAAAAARGLDPARLADRIVPDLGLDAAASTVLDYGPRRFRVGFDEQLRPYVTDEDGKPRKTLPKPAAKDDPGLAPAAHRAFTELKKDVRAVATVRICDLEDAMLGERRWTPAEFRDHLAGHPIVARIARRLVWLADTEPFRIAEDGTFADVRDDPFALPETSRIGIAHPVGLGADLEAWSEVFADYEILQPFAQLDRPAVLLTGSERGGDALARFAGVRLPARDVFRTLSGTSWRHGSSSFDDEPWSWWPDAGERWTWWPDGDDRRVVVEFRPGPWEDWESWDEVDGTMTIEYVRATRTPAAGPLGDPVRFGDLSAVTVSEALAALTGGAP</sequence>
<gene>
    <name evidence="3" type="ORF">H4W34_007067</name>
</gene>
<evidence type="ECO:0000259" key="2">
    <source>
        <dbReference type="Pfam" id="PF13569"/>
    </source>
</evidence>